<dbReference type="KEGG" id="hhd:HBHAL_3354"/>
<organism evidence="1 2">
    <name type="scientific">Halobacillus halophilus (strain ATCC 35676 / DSM 2266 / JCM 20832 / KCTC 3685 / LMG 17431 / NBRC 102448 / NCIMB 2269)</name>
    <name type="common">Sporosarcina halophila</name>
    <dbReference type="NCBI Taxonomy" id="866895"/>
    <lineage>
        <taxon>Bacteria</taxon>
        <taxon>Bacillati</taxon>
        <taxon>Bacillota</taxon>
        <taxon>Bacilli</taxon>
        <taxon>Bacillales</taxon>
        <taxon>Bacillaceae</taxon>
        <taxon>Halobacillus</taxon>
    </lineage>
</organism>
<dbReference type="HOGENOM" id="CLU_3344357_0_0_9"/>
<dbReference type="Proteomes" id="UP000007397">
    <property type="component" value="Chromosome"/>
</dbReference>
<keyword evidence="2" id="KW-1185">Reference proteome</keyword>
<proteinExistence type="predicted"/>
<sequence length="37" mass="4414">MPLFFPLYGFLYRVIGKEKQGAEIIFYTLFLTFYSSI</sequence>
<accession>I0JNH9</accession>
<dbReference type="EMBL" id="HE717023">
    <property type="protein sequence ID" value="CCG45699.1"/>
    <property type="molecule type" value="Genomic_DNA"/>
</dbReference>
<gene>
    <name evidence="1" type="ordered locus">HBHAL_3354</name>
</gene>
<dbReference type="STRING" id="866895.HBHAL_3354"/>
<name>I0JNH9_HALH3</name>
<protein>
    <submittedName>
        <fullName evidence="1">Uncharacterized protein</fullName>
    </submittedName>
</protein>
<evidence type="ECO:0000313" key="1">
    <source>
        <dbReference type="EMBL" id="CCG45699.1"/>
    </source>
</evidence>
<evidence type="ECO:0000313" key="2">
    <source>
        <dbReference type="Proteomes" id="UP000007397"/>
    </source>
</evidence>
<dbReference type="AlphaFoldDB" id="I0JNH9"/>
<reference evidence="1 2" key="1">
    <citation type="journal article" date="2013" name="Environ. Microbiol.">
        <title>Chloride and organic osmolytes: a hybrid strategy to cope with elevated salinities by the moderately halophilic, chloride-dependent bacterium Halobacillus halophilus.</title>
        <authorList>
            <person name="Saum S.H."/>
            <person name="Pfeiffer F."/>
            <person name="Palm P."/>
            <person name="Rampp M."/>
            <person name="Schuster S.C."/>
            <person name="Muller V."/>
            <person name="Oesterhelt D."/>
        </authorList>
    </citation>
    <scope>NUCLEOTIDE SEQUENCE [LARGE SCALE GENOMIC DNA]</scope>
    <source>
        <strain evidence="2">ATCC 35676 / DSM 2266 / JCM 20832 / KCTC 3685 / LMG 17431 / NBRC 102448 / NCIMB 2269</strain>
    </source>
</reference>